<dbReference type="Pfam" id="PF08780">
    <property type="entry name" value="NTase_sub_bind"/>
    <property type="match status" value="1"/>
</dbReference>
<name>A0A3B1D2I3_9ZZZZ</name>
<gene>
    <name evidence="1" type="ORF">MNBD_UNCLBAC01-1614</name>
</gene>
<evidence type="ECO:0000313" key="1">
    <source>
        <dbReference type="EMBL" id="VAX37106.1"/>
    </source>
</evidence>
<dbReference type="Gene3D" id="1.20.120.330">
    <property type="entry name" value="Nucleotidyltransferases domain 2"/>
    <property type="match status" value="1"/>
</dbReference>
<accession>A0A3B1D2I3</accession>
<organism evidence="1">
    <name type="scientific">hydrothermal vent metagenome</name>
    <dbReference type="NCBI Taxonomy" id="652676"/>
    <lineage>
        <taxon>unclassified sequences</taxon>
        <taxon>metagenomes</taxon>
        <taxon>ecological metagenomes</taxon>
    </lineage>
</organism>
<reference evidence="1" key="1">
    <citation type="submission" date="2018-06" db="EMBL/GenBank/DDBJ databases">
        <authorList>
            <person name="Zhirakovskaya E."/>
        </authorList>
    </citation>
    <scope>NUCLEOTIDE SEQUENCE</scope>
</reference>
<protein>
    <recommendedName>
        <fullName evidence="2">Nucleotidyltransferase</fullName>
    </recommendedName>
</protein>
<dbReference type="InterPro" id="IPR010235">
    <property type="entry name" value="HepT"/>
</dbReference>
<evidence type="ECO:0008006" key="2">
    <source>
        <dbReference type="Google" id="ProtNLM"/>
    </source>
</evidence>
<dbReference type="NCBIfam" id="TIGR01987">
    <property type="entry name" value="HI0074"/>
    <property type="match status" value="1"/>
</dbReference>
<dbReference type="SUPFAM" id="SSF81593">
    <property type="entry name" value="Nucleotidyltransferase substrate binding subunit/domain"/>
    <property type="match status" value="1"/>
</dbReference>
<dbReference type="AlphaFoldDB" id="A0A3B1D2I3"/>
<dbReference type="EMBL" id="UOGJ01000119">
    <property type="protein sequence ID" value="VAX37106.1"/>
    <property type="molecule type" value="Genomic_DNA"/>
</dbReference>
<proteinExistence type="predicted"/>
<sequence length="140" mass="16490">MKKQDIRWTQRLNQYNKALKSLLKDIELAAERTLSDIEQRGLIQAFEYTYELSWNVIKDFYQSIGETEIQGSKDAFRLAFKRGLVSNTSLIETVKSRQLTSHTYNEETANEIYCDVVNKYHEAFQELADNLQKQKEIRCL</sequence>